<dbReference type="SUPFAM" id="SSF56801">
    <property type="entry name" value="Acetyl-CoA synthetase-like"/>
    <property type="match status" value="1"/>
</dbReference>
<dbReference type="InterPro" id="IPR020845">
    <property type="entry name" value="AMP-binding_CS"/>
</dbReference>
<proteinExistence type="predicted"/>
<gene>
    <name evidence="2" type="ORF">FRC54_05070</name>
</gene>
<dbReference type="InterPro" id="IPR042099">
    <property type="entry name" value="ANL_N_sf"/>
</dbReference>
<organism evidence="2 3">
    <name type="scientific">Candidatus Weimeria bifida</name>
    <dbReference type="NCBI Taxonomy" id="2599074"/>
    <lineage>
        <taxon>Bacteria</taxon>
        <taxon>Bacillati</taxon>
        <taxon>Bacillota</taxon>
        <taxon>Clostridia</taxon>
        <taxon>Lachnospirales</taxon>
        <taxon>Lachnospiraceae</taxon>
        <taxon>Candidatus Weimeria</taxon>
    </lineage>
</organism>
<sequence>MGIDMFAAVEGGHQTVLEDITAPEIPASVFDSAEEYHPGCLLFFTSGTTGSSKAVVLSQAALLRSAWNGSRCCLVTRKTGCFRCCHSPTFSDYLYAYLASFTGSVVQIGRGMRGFATDPRAYRPTVLAAVPSLLGFLLKTNALNPELRVILIGPVRAATNCLSRSRRWT</sequence>
<evidence type="ECO:0000313" key="3">
    <source>
        <dbReference type="Proteomes" id="UP000460257"/>
    </source>
</evidence>
<dbReference type="Proteomes" id="UP000460257">
    <property type="component" value="Unassembled WGS sequence"/>
</dbReference>
<feature type="domain" description="AMP-dependent synthetase/ligase" evidence="1">
    <location>
        <begin position="40"/>
        <end position="153"/>
    </location>
</feature>
<evidence type="ECO:0000259" key="1">
    <source>
        <dbReference type="Pfam" id="PF00501"/>
    </source>
</evidence>
<accession>A0A6N7IY75</accession>
<keyword evidence="3" id="KW-1185">Reference proteome</keyword>
<dbReference type="EMBL" id="VOGC01000004">
    <property type="protein sequence ID" value="MQN01304.1"/>
    <property type="molecule type" value="Genomic_DNA"/>
</dbReference>
<dbReference type="InterPro" id="IPR000873">
    <property type="entry name" value="AMP-dep_synth/lig_dom"/>
</dbReference>
<dbReference type="Gene3D" id="3.40.50.12780">
    <property type="entry name" value="N-terminal domain of ligase-like"/>
    <property type="match status" value="1"/>
</dbReference>
<name>A0A6N7IY75_9FIRM</name>
<dbReference type="Pfam" id="PF00501">
    <property type="entry name" value="AMP-binding"/>
    <property type="match status" value="1"/>
</dbReference>
<comment type="caution">
    <text evidence="2">The sequence shown here is derived from an EMBL/GenBank/DDBJ whole genome shotgun (WGS) entry which is preliminary data.</text>
</comment>
<reference evidence="2" key="1">
    <citation type="journal article" date="2020" name="Appl. Environ. Microbiol.">
        <title>Medium-Chain Fatty Acid Synthesis by 'Candidatus Weimeria bifida' gen. nov., sp. nov., and 'Candidatus Pseudoramibacter fermentans' sp. nov.</title>
        <authorList>
            <person name="Scarborough M.J."/>
            <person name="Myers K.S."/>
            <person name="Donohue T.J."/>
            <person name="Noguera D.R."/>
        </authorList>
    </citation>
    <scope>NUCLEOTIDE SEQUENCE</scope>
    <source>
        <strain evidence="2">LCO1.1</strain>
    </source>
</reference>
<dbReference type="PROSITE" id="PS00455">
    <property type="entry name" value="AMP_BINDING"/>
    <property type="match status" value="1"/>
</dbReference>
<evidence type="ECO:0000313" key="2">
    <source>
        <dbReference type="EMBL" id="MQN01304.1"/>
    </source>
</evidence>
<protein>
    <submittedName>
        <fullName evidence="2">AMP-binding protein</fullName>
    </submittedName>
</protein>
<dbReference type="AlphaFoldDB" id="A0A6N7IY75"/>